<name>A0AA37RUJ4_9GAMM</name>
<keyword evidence="2" id="KW-0805">Transcription regulation</keyword>
<dbReference type="Proteomes" id="UP001161422">
    <property type="component" value="Unassembled WGS sequence"/>
</dbReference>
<dbReference type="Gene3D" id="1.10.10.10">
    <property type="entry name" value="Winged helix-like DNA-binding domain superfamily/Winged helix DNA-binding domain"/>
    <property type="match status" value="1"/>
</dbReference>
<dbReference type="Pfam" id="PF03466">
    <property type="entry name" value="LysR_substrate"/>
    <property type="match status" value="1"/>
</dbReference>
<dbReference type="InterPro" id="IPR036388">
    <property type="entry name" value="WH-like_DNA-bd_sf"/>
</dbReference>
<evidence type="ECO:0000256" key="3">
    <source>
        <dbReference type="ARBA" id="ARBA00023125"/>
    </source>
</evidence>
<reference evidence="6" key="1">
    <citation type="journal article" date="2014" name="Int. J. Syst. Evol. Microbiol.">
        <title>Complete genome sequence of Corynebacterium casei LMG S-19264T (=DSM 44701T), isolated from a smear-ripened cheese.</title>
        <authorList>
            <consortium name="US DOE Joint Genome Institute (JGI-PGF)"/>
            <person name="Walter F."/>
            <person name="Albersmeier A."/>
            <person name="Kalinowski J."/>
            <person name="Ruckert C."/>
        </authorList>
    </citation>
    <scope>NUCLEOTIDE SEQUENCE</scope>
    <source>
        <strain evidence="6">NBRC 101628</strain>
    </source>
</reference>
<dbReference type="InterPro" id="IPR005119">
    <property type="entry name" value="LysR_subst-bd"/>
</dbReference>
<dbReference type="GO" id="GO:0003700">
    <property type="term" value="F:DNA-binding transcription factor activity"/>
    <property type="evidence" value="ECO:0007669"/>
    <property type="project" value="InterPro"/>
</dbReference>
<reference evidence="6" key="2">
    <citation type="submission" date="2023-01" db="EMBL/GenBank/DDBJ databases">
        <title>Draft genome sequence of Paraferrimonas sedimenticola strain NBRC 101628.</title>
        <authorList>
            <person name="Sun Q."/>
            <person name="Mori K."/>
        </authorList>
    </citation>
    <scope>NUCLEOTIDE SEQUENCE</scope>
    <source>
        <strain evidence="6">NBRC 101628</strain>
    </source>
</reference>
<dbReference type="FunFam" id="3.40.190.290:FF:000001">
    <property type="entry name" value="Transcriptional regulator, LysR family"/>
    <property type="match status" value="1"/>
</dbReference>
<organism evidence="6 7">
    <name type="scientific">Paraferrimonas sedimenticola</name>
    <dbReference type="NCBI Taxonomy" id="375674"/>
    <lineage>
        <taxon>Bacteria</taxon>
        <taxon>Pseudomonadati</taxon>
        <taxon>Pseudomonadota</taxon>
        <taxon>Gammaproteobacteria</taxon>
        <taxon>Alteromonadales</taxon>
        <taxon>Ferrimonadaceae</taxon>
        <taxon>Paraferrimonas</taxon>
    </lineage>
</organism>
<evidence type="ECO:0000256" key="2">
    <source>
        <dbReference type="ARBA" id="ARBA00023015"/>
    </source>
</evidence>
<evidence type="ECO:0000313" key="6">
    <source>
        <dbReference type="EMBL" id="GLP95494.1"/>
    </source>
</evidence>
<dbReference type="Gene3D" id="3.40.190.290">
    <property type="match status" value="1"/>
</dbReference>
<evidence type="ECO:0000256" key="1">
    <source>
        <dbReference type="ARBA" id="ARBA00009437"/>
    </source>
</evidence>
<dbReference type="PANTHER" id="PTHR30537">
    <property type="entry name" value="HTH-TYPE TRANSCRIPTIONAL REGULATOR"/>
    <property type="match status" value="1"/>
</dbReference>
<protein>
    <submittedName>
        <fullName evidence="6">LysR family transcriptional regulator</fullName>
    </submittedName>
</protein>
<evidence type="ECO:0000256" key="4">
    <source>
        <dbReference type="ARBA" id="ARBA00023163"/>
    </source>
</evidence>
<dbReference type="PROSITE" id="PS50931">
    <property type="entry name" value="HTH_LYSR"/>
    <property type="match status" value="1"/>
</dbReference>
<evidence type="ECO:0000259" key="5">
    <source>
        <dbReference type="PROSITE" id="PS50931"/>
    </source>
</evidence>
<comment type="similarity">
    <text evidence="1">Belongs to the LysR transcriptional regulatory family.</text>
</comment>
<gene>
    <name evidence="6" type="ORF">GCM10007895_08000</name>
</gene>
<keyword evidence="3" id="KW-0238">DNA-binding</keyword>
<dbReference type="CDD" id="cd08422">
    <property type="entry name" value="PBP2_CrgA_like"/>
    <property type="match status" value="1"/>
</dbReference>
<dbReference type="Pfam" id="PF00126">
    <property type="entry name" value="HTH_1"/>
    <property type="match status" value="1"/>
</dbReference>
<keyword evidence="4" id="KW-0804">Transcription</keyword>
<dbReference type="InterPro" id="IPR058163">
    <property type="entry name" value="LysR-type_TF_proteobact-type"/>
</dbReference>
<accession>A0AA37RUJ4</accession>
<dbReference type="EMBL" id="BSNC01000003">
    <property type="protein sequence ID" value="GLP95494.1"/>
    <property type="molecule type" value="Genomic_DNA"/>
</dbReference>
<dbReference type="GO" id="GO:0006351">
    <property type="term" value="P:DNA-templated transcription"/>
    <property type="evidence" value="ECO:0007669"/>
    <property type="project" value="TreeGrafter"/>
</dbReference>
<sequence length="296" mass="32995">MMLKFFDVKVFVLACELKNLSAVARELGITPAAASAALKRLELALDTRLLQRSTRSLTLTQQGQSYLPHALKALESLEVGRQAVSGEQLKGNITLSVPSDFGRNSLLPILLEFQKAHPDIALKVRLSDKYVDFYSQAVDVALRYGEPEDSSLVSLPLVRDGERVLCASPDYLERWGTPQHPQDLIKHNCLHYSGDDTLDFHWRFYKDGQRLSVKVQGDHLSDDGDYIRQLAIAGAGIAYKTGYDVKSELADGRLVALLPDYQKEKAPLHMVVAHRLNFDASLMALRQHLLTALKDA</sequence>
<proteinExistence type="inferred from homology"/>
<dbReference type="SUPFAM" id="SSF46785">
    <property type="entry name" value="Winged helix' DNA-binding domain"/>
    <property type="match status" value="1"/>
</dbReference>
<dbReference type="RefSeq" id="WP_211286840.1">
    <property type="nucleotide sequence ID" value="NZ_BSNC01000003.1"/>
</dbReference>
<dbReference type="PANTHER" id="PTHR30537:SF21">
    <property type="entry name" value="HTH-TYPE TRANSCRIPTIONAL REGULATOR SINR-RELATED"/>
    <property type="match status" value="1"/>
</dbReference>
<comment type="caution">
    <text evidence="6">The sequence shown here is derived from an EMBL/GenBank/DDBJ whole genome shotgun (WGS) entry which is preliminary data.</text>
</comment>
<dbReference type="InterPro" id="IPR036390">
    <property type="entry name" value="WH_DNA-bd_sf"/>
</dbReference>
<dbReference type="GO" id="GO:0043565">
    <property type="term" value="F:sequence-specific DNA binding"/>
    <property type="evidence" value="ECO:0007669"/>
    <property type="project" value="TreeGrafter"/>
</dbReference>
<dbReference type="SUPFAM" id="SSF53850">
    <property type="entry name" value="Periplasmic binding protein-like II"/>
    <property type="match status" value="1"/>
</dbReference>
<feature type="domain" description="HTH lysR-type" evidence="5">
    <location>
        <begin position="1"/>
        <end position="60"/>
    </location>
</feature>
<dbReference type="InterPro" id="IPR000847">
    <property type="entry name" value="LysR_HTH_N"/>
</dbReference>
<keyword evidence="7" id="KW-1185">Reference proteome</keyword>
<dbReference type="AlphaFoldDB" id="A0AA37RUJ4"/>
<evidence type="ECO:0000313" key="7">
    <source>
        <dbReference type="Proteomes" id="UP001161422"/>
    </source>
</evidence>